<dbReference type="EMBL" id="JBHSFW010000001">
    <property type="protein sequence ID" value="MFC4617783.1"/>
    <property type="molecule type" value="Genomic_DNA"/>
</dbReference>
<dbReference type="Pfam" id="PF02585">
    <property type="entry name" value="PIG-L"/>
    <property type="match status" value="1"/>
</dbReference>
<organism evidence="1 2">
    <name type="scientific">Camelliibacillus cellulosilyticus</name>
    <dbReference type="NCBI Taxonomy" id="2174486"/>
    <lineage>
        <taxon>Bacteria</taxon>
        <taxon>Bacillati</taxon>
        <taxon>Bacillota</taxon>
        <taxon>Bacilli</taxon>
        <taxon>Bacillales</taxon>
        <taxon>Sporolactobacillaceae</taxon>
        <taxon>Camelliibacillus</taxon>
    </lineage>
</organism>
<dbReference type="SUPFAM" id="SSF102588">
    <property type="entry name" value="LmbE-like"/>
    <property type="match status" value="1"/>
</dbReference>
<evidence type="ECO:0000313" key="2">
    <source>
        <dbReference type="Proteomes" id="UP001596022"/>
    </source>
</evidence>
<dbReference type="PANTHER" id="PTHR12993">
    <property type="entry name" value="N-ACETYLGLUCOSAMINYL-PHOSPHATIDYLINOSITOL DE-N-ACETYLASE-RELATED"/>
    <property type="match status" value="1"/>
</dbReference>
<dbReference type="InterPro" id="IPR003737">
    <property type="entry name" value="GlcNAc_PI_deacetylase-related"/>
</dbReference>
<gene>
    <name evidence="1" type="primary">bshB1</name>
    <name evidence="1" type="ORF">ACFO4N_03465</name>
</gene>
<name>A0ABV9GI40_9BACL</name>
<accession>A0ABV9GI40</accession>
<keyword evidence="2" id="KW-1185">Reference proteome</keyword>
<dbReference type="NCBIfam" id="TIGR04001">
    <property type="entry name" value="thiol_BshB1"/>
    <property type="match status" value="1"/>
</dbReference>
<dbReference type="InterPro" id="IPR024078">
    <property type="entry name" value="LmbE-like_dom_sf"/>
</dbReference>
<dbReference type="Proteomes" id="UP001596022">
    <property type="component" value="Unassembled WGS sequence"/>
</dbReference>
<dbReference type="Gene3D" id="3.40.50.10320">
    <property type="entry name" value="LmbE-like"/>
    <property type="match status" value="1"/>
</dbReference>
<reference evidence="2" key="1">
    <citation type="journal article" date="2019" name="Int. J. Syst. Evol. Microbiol.">
        <title>The Global Catalogue of Microorganisms (GCM) 10K type strain sequencing project: providing services to taxonomists for standard genome sequencing and annotation.</title>
        <authorList>
            <consortium name="The Broad Institute Genomics Platform"/>
            <consortium name="The Broad Institute Genome Sequencing Center for Infectious Disease"/>
            <person name="Wu L."/>
            <person name="Ma J."/>
        </authorList>
    </citation>
    <scope>NUCLEOTIDE SEQUENCE [LARGE SCALE GENOMIC DNA]</scope>
    <source>
        <strain evidence="2">CGMCC 1.16306</strain>
    </source>
</reference>
<evidence type="ECO:0000313" key="1">
    <source>
        <dbReference type="EMBL" id="MFC4617783.1"/>
    </source>
</evidence>
<proteinExistence type="predicted"/>
<protein>
    <submittedName>
        <fullName evidence="1">Bacillithiol biosynthesis deacetylase BshB1</fullName>
    </submittedName>
</protein>
<dbReference type="RefSeq" id="WP_376844809.1">
    <property type="nucleotide sequence ID" value="NZ_JBHSFW010000001.1"/>
</dbReference>
<sequence>MVETLDLLAFGAHPDDVEIGMGGTIAVHTQKGFRVGIVDLTAAELSSNGSVPLRKEEAAKAGEILKLTRRDNLGFPDRGLYLDENKIATLVDIIRRYRPKVVFAPYTEDRHPDHGHCGRLVEEAVFSAGIHKYKGKEAFPAHKTAALYFYFINGFHKPDVVLDITAVQPQKMRALAAYESQFEQGEGVETPLTTGYLETVESRDRLFGKESGVLFAEGFKAKRPLVVPLFI</sequence>
<dbReference type="PANTHER" id="PTHR12993:SF30">
    <property type="entry name" value="N-ACETYL-ALPHA-D-GLUCOSAMINYL L-MALATE DEACETYLASE 1"/>
    <property type="match status" value="1"/>
</dbReference>
<dbReference type="InterPro" id="IPR023842">
    <property type="entry name" value="Bacillithiol_biosynth_BshB1"/>
</dbReference>
<comment type="caution">
    <text evidence="1">The sequence shown here is derived from an EMBL/GenBank/DDBJ whole genome shotgun (WGS) entry which is preliminary data.</text>
</comment>